<dbReference type="PANTHER" id="PTHR45832">
    <property type="entry name" value="SERINE/THREONINE-PROTEIN KINASE SAMKA-RELATED-RELATED"/>
    <property type="match status" value="1"/>
</dbReference>
<dbReference type="GO" id="GO:0106310">
    <property type="term" value="F:protein serine kinase activity"/>
    <property type="evidence" value="ECO:0007669"/>
    <property type="project" value="RHEA"/>
</dbReference>
<evidence type="ECO:0000256" key="6">
    <source>
        <dbReference type="ARBA" id="ARBA00022679"/>
    </source>
</evidence>
<dbReference type="eggNOG" id="KOG0578">
    <property type="taxonomic scope" value="Eukaryota"/>
</dbReference>
<proteinExistence type="inferred from homology"/>
<dbReference type="PROSITE" id="PS00108">
    <property type="entry name" value="PROTEIN_KINASE_ST"/>
    <property type="match status" value="1"/>
</dbReference>
<dbReference type="PaxDb" id="214684-Q5KFY6"/>
<evidence type="ECO:0000256" key="8">
    <source>
        <dbReference type="ARBA" id="ARBA00022777"/>
    </source>
</evidence>
<dbReference type="GeneID" id="3258468"/>
<dbReference type="GO" id="GO:0005524">
    <property type="term" value="F:ATP binding"/>
    <property type="evidence" value="ECO:0007669"/>
    <property type="project" value="UniProtKB-UniRule"/>
</dbReference>
<evidence type="ECO:0000256" key="5">
    <source>
        <dbReference type="ARBA" id="ARBA00022527"/>
    </source>
</evidence>
<dbReference type="CDD" id="cd01093">
    <property type="entry name" value="CRIB_PAK_like"/>
    <property type="match status" value="1"/>
</dbReference>
<dbReference type="RefSeq" id="XP_571284.1">
    <property type="nucleotide sequence ID" value="XM_571284.2"/>
</dbReference>
<evidence type="ECO:0000256" key="12">
    <source>
        <dbReference type="PROSITE-ProRule" id="PRU10141"/>
    </source>
</evidence>
<dbReference type="GO" id="GO:0005737">
    <property type="term" value="C:cytoplasm"/>
    <property type="evidence" value="ECO:0000318"/>
    <property type="project" value="GO_Central"/>
</dbReference>
<dbReference type="EMBL" id="AE017346">
    <property type="protein sequence ID" value="AAW43977.1"/>
    <property type="molecule type" value="Genomic_DNA"/>
</dbReference>
<dbReference type="PROSITE" id="PS50108">
    <property type="entry name" value="CRIB"/>
    <property type="match status" value="1"/>
</dbReference>
<dbReference type="GO" id="GO:0009267">
    <property type="term" value="P:cellular response to starvation"/>
    <property type="evidence" value="ECO:0000318"/>
    <property type="project" value="GO_Central"/>
</dbReference>
<keyword evidence="7 12" id="KW-0547">Nucleotide-binding</keyword>
<keyword evidence="9 12" id="KW-0067">ATP-binding</keyword>
<dbReference type="PANTHER" id="PTHR45832:SF22">
    <property type="entry name" value="SERINE_THREONINE-PROTEIN KINASE SAMKA-RELATED"/>
    <property type="match status" value="1"/>
</dbReference>
<evidence type="ECO:0000313" key="16">
    <source>
        <dbReference type="EMBL" id="AAW43977.1"/>
    </source>
</evidence>
<dbReference type="InterPro" id="IPR000719">
    <property type="entry name" value="Prot_kinase_dom"/>
</dbReference>
<feature type="region of interest" description="Disordered" evidence="13">
    <location>
        <begin position="251"/>
        <end position="492"/>
    </location>
</feature>
<evidence type="ECO:0000259" key="14">
    <source>
        <dbReference type="PROSITE" id="PS50011"/>
    </source>
</evidence>
<keyword evidence="17" id="KW-1185">Reference proteome</keyword>
<dbReference type="Pfam" id="PF00786">
    <property type="entry name" value="PBD"/>
    <property type="match status" value="1"/>
</dbReference>
<dbReference type="AlphaFoldDB" id="Q5KFY6"/>
<dbReference type="OrthoDB" id="248923at2759"/>
<evidence type="ECO:0000313" key="17">
    <source>
        <dbReference type="Proteomes" id="UP000002149"/>
    </source>
</evidence>
<dbReference type="FunCoup" id="Q5KFY6">
    <property type="interactions" value="354"/>
</dbReference>
<dbReference type="Pfam" id="PF00069">
    <property type="entry name" value="Pkinase"/>
    <property type="match status" value="1"/>
</dbReference>
<evidence type="ECO:0000259" key="15">
    <source>
        <dbReference type="PROSITE" id="PS50108"/>
    </source>
</evidence>
<evidence type="ECO:0000256" key="7">
    <source>
        <dbReference type="ARBA" id="ARBA00022741"/>
    </source>
</evidence>
<evidence type="ECO:0000256" key="9">
    <source>
        <dbReference type="ARBA" id="ARBA00022840"/>
    </source>
</evidence>
<comment type="catalytic activity">
    <reaction evidence="11">
        <text>L-seryl-[protein] + ATP = O-phospho-L-seryl-[protein] + ADP + H(+)</text>
        <dbReference type="Rhea" id="RHEA:17989"/>
        <dbReference type="Rhea" id="RHEA-COMP:9863"/>
        <dbReference type="Rhea" id="RHEA-COMP:11604"/>
        <dbReference type="ChEBI" id="CHEBI:15378"/>
        <dbReference type="ChEBI" id="CHEBI:29999"/>
        <dbReference type="ChEBI" id="CHEBI:30616"/>
        <dbReference type="ChEBI" id="CHEBI:83421"/>
        <dbReference type="ChEBI" id="CHEBI:456216"/>
        <dbReference type="EC" id="2.7.11.1"/>
    </reaction>
</comment>
<evidence type="ECO:0000256" key="3">
    <source>
        <dbReference type="ARBA" id="ARBA00012513"/>
    </source>
</evidence>
<feature type="domain" description="CRIB" evidence="15">
    <location>
        <begin position="196"/>
        <end position="209"/>
    </location>
</feature>
<dbReference type="PROSITE" id="PS50011">
    <property type="entry name" value="PROTEIN_KINASE_DOM"/>
    <property type="match status" value="1"/>
</dbReference>
<dbReference type="InterPro" id="IPR008271">
    <property type="entry name" value="Ser/Thr_kinase_AS"/>
</dbReference>
<gene>
    <name evidence="16" type="ordered locus">CNF00140</name>
</gene>
<dbReference type="InterPro" id="IPR011009">
    <property type="entry name" value="Kinase-like_dom_sf"/>
</dbReference>
<dbReference type="EC" id="2.7.11.1" evidence="3"/>
<protein>
    <recommendedName>
        <fullName evidence="3">non-specific serine/threonine protein kinase</fullName>
        <ecNumber evidence="3">2.7.11.1</ecNumber>
    </recommendedName>
</protein>
<dbReference type="STRING" id="214684.Q5KFY6"/>
<dbReference type="FunFam" id="3.30.200.20:FF:000385">
    <property type="entry name" value="Non-specific serine/threonine protein kinase"/>
    <property type="match status" value="1"/>
</dbReference>
<feature type="compositionally biased region" description="Low complexity" evidence="13">
    <location>
        <begin position="350"/>
        <end position="361"/>
    </location>
</feature>
<evidence type="ECO:0000256" key="2">
    <source>
        <dbReference type="ARBA" id="ARBA00008874"/>
    </source>
</evidence>
<accession>Q5KFY6</accession>
<keyword evidence="6" id="KW-0808">Transferase</keyword>
<dbReference type="SMART" id="SM00285">
    <property type="entry name" value="PBD"/>
    <property type="match status" value="1"/>
</dbReference>
<dbReference type="FunFam" id="3.90.810.10:FF:000012">
    <property type="entry name" value="Non-specific serine/threonine protein kinase"/>
    <property type="match status" value="1"/>
</dbReference>
<dbReference type="InterPro" id="IPR051931">
    <property type="entry name" value="PAK3-like"/>
</dbReference>
<dbReference type="HOGENOM" id="CLU_000288_26_2_1"/>
<dbReference type="GO" id="GO:0030447">
    <property type="term" value="P:filamentous growth"/>
    <property type="evidence" value="ECO:0007669"/>
    <property type="project" value="UniProtKB-ARBA"/>
</dbReference>
<feature type="compositionally biased region" description="Low complexity" evidence="13">
    <location>
        <begin position="7"/>
        <end position="19"/>
    </location>
</feature>
<dbReference type="SUPFAM" id="SSF56112">
    <property type="entry name" value="Protein kinase-like (PK-like)"/>
    <property type="match status" value="1"/>
</dbReference>
<evidence type="ECO:0000256" key="13">
    <source>
        <dbReference type="SAM" id="MobiDB-lite"/>
    </source>
</evidence>
<dbReference type="Gene3D" id="3.90.810.10">
    <property type="entry name" value="CRIB domain"/>
    <property type="match status" value="1"/>
</dbReference>
<comment type="catalytic activity">
    <reaction evidence="10">
        <text>L-threonyl-[protein] + ATP = O-phospho-L-threonyl-[protein] + ADP + H(+)</text>
        <dbReference type="Rhea" id="RHEA:46608"/>
        <dbReference type="Rhea" id="RHEA-COMP:11060"/>
        <dbReference type="Rhea" id="RHEA-COMP:11605"/>
        <dbReference type="ChEBI" id="CHEBI:15378"/>
        <dbReference type="ChEBI" id="CHEBI:30013"/>
        <dbReference type="ChEBI" id="CHEBI:30616"/>
        <dbReference type="ChEBI" id="CHEBI:61977"/>
        <dbReference type="ChEBI" id="CHEBI:456216"/>
        <dbReference type="EC" id="2.7.11.1"/>
    </reaction>
</comment>
<dbReference type="Proteomes" id="UP000002149">
    <property type="component" value="Chromosome 6"/>
</dbReference>
<dbReference type="PROSITE" id="PS00107">
    <property type="entry name" value="PROTEIN_KINASE_ATP"/>
    <property type="match status" value="1"/>
</dbReference>
<dbReference type="CDD" id="cd06614">
    <property type="entry name" value="STKc_PAK"/>
    <property type="match status" value="1"/>
</dbReference>
<keyword evidence="8" id="KW-0418">Kinase</keyword>
<sequence>MTPSRDSALASASASRAQSYKGSPSINPRYSTGNPASTPPLAANGVPPPRPNRAGTLPLDLSLDRDPSPQPASARSPASQLPPVLPSPAVSPGVFSPPTLGQPFAAPVGPAPGNPYFPSATAAIEKGMEDVKMSGPVGVGVPMGVVEPREKELPREPGSAAMGGRSRSGTGRSSKDKKSMFGFVSDLLGKDKPPVISKPYDPVHVTHVGFDFQTGKYTGMPPKWQQVLDDNGITQDEQERNPNGVMAVVQYLKHQDEGEDEEEEVWAKMKNAQPPAFPPPSAAPSQPTTPGGGVGSREMSREPSNEALGAAGTQVVDFTCPRMAPAPPTKPSLNRMLSERHAPASHRPAELTTPAPLAAAPRVTQAYSSALSHSPHLPPPHPTSSAPPTAPAPHLDRSYSQRAPVSGTKTKVLDRANTTRSPGSSAGIAQGAGTGVGLTKSQSQSGHKSRDPSREPKDSASSSGGLSRNQTTTRQQQGATPRRREKEKKENEDVIRQLRMICTPGDPNLVYKNFRKIGQGASGGVYTAIDRQTLPVAIKQMNLEKQPKQDLIINEILVMRESAHPNIVNFKDSYLWQGDLWVVMEYMEGGSLTDVVTAHCMSEAQIASVSREVCEGLRHLHSKGVIHRDIKSDNILLSLNGDVKLTDFGFCARIADPTTTKRTTMVGTPYWMAPEVVLRKEYGPNVDIWSLGILAIEMLEGEPPYLTENPVRALYLIATNGTPKIKDWDKLSTVFRDYFKVTLQVDPAKRPTAAAILKHEFFKHTAPLISLAPMIRSSRKS</sequence>
<evidence type="ECO:0000256" key="4">
    <source>
        <dbReference type="ARBA" id="ARBA00022490"/>
    </source>
</evidence>
<evidence type="ECO:0000256" key="10">
    <source>
        <dbReference type="ARBA" id="ARBA00047899"/>
    </source>
</evidence>
<feature type="compositionally biased region" description="Polar residues" evidence="13">
    <location>
        <begin position="400"/>
        <end position="409"/>
    </location>
</feature>
<dbReference type="InterPro" id="IPR017441">
    <property type="entry name" value="Protein_kinase_ATP_BS"/>
</dbReference>
<dbReference type="Gene3D" id="3.30.200.20">
    <property type="entry name" value="Phosphorylase Kinase, domain 1"/>
    <property type="match status" value="1"/>
</dbReference>
<name>Q5KFY6_CRYD1</name>
<feature type="region of interest" description="Disordered" evidence="13">
    <location>
        <begin position="146"/>
        <end position="178"/>
    </location>
</feature>
<keyword evidence="5" id="KW-0723">Serine/threonine-protein kinase</keyword>
<reference evidence="16 17" key="1">
    <citation type="journal article" date="2005" name="Science">
        <title>The genome of the basidiomycetous yeast and human pathogen Cryptococcus neoformans.</title>
        <authorList>
            <person name="Loftus B.J."/>
            <person name="Fung E."/>
            <person name="Roncaglia P."/>
            <person name="Rowley D."/>
            <person name="Amedeo P."/>
            <person name="Bruno D."/>
            <person name="Vamathevan J."/>
            <person name="Miranda M."/>
            <person name="Anderson I.J."/>
            <person name="Fraser J.A."/>
            <person name="Allen J.E."/>
            <person name="Bosdet I.E."/>
            <person name="Brent M.R."/>
            <person name="Chiu R."/>
            <person name="Doering T.L."/>
            <person name="Donlin M.J."/>
            <person name="D'Souza C.A."/>
            <person name="Fox D.S."/>
            <person name="Grinberg V."/>
            <person name="Fu J."/>
            <person name="Fukushima M."/>
            <person name="Haas B.J."/>
            <person name="Huang J.C."/>
            <person name="Janbon G."/>
            <person name="Jones S.J."/>
            <person name="Koo H.L."/>
            <person name="Krzywinski M.I."/>
            <person name="Kwon-Chung J.K."/>
            <person name="Lengeler K.B."/>
            <person name="Maiti R."/>
            <person name="Marra M.A."/>
            <person name="Marra R.E."/>
            <person name="Mathewson C.A."/>
            <person name="Mitchell T.G."/>
            <person name="Pertea M."/>
            <person name="Riggs F.R."/>
            <person name="Salzberg S.L."/>
            <person name="Schein J.E."/>
            <person name="Shvartsbeyn A."/>
            <person name="Shin H."/>
            <person name="Shumway M."/>
            <person name="Specht C.A."/>
            <person name="Suh B.B."/>
            <person name="Tenney A."/>
            <person name="Utterback T.R."/>
            <person name="Wickes B.L."/>
            <person name="Wortman J.R."/>
            <person name="Wye N.H."/>
            <person name="Kronstad J.W."/>
            <person name="Lodge J.K."/>
            <person name="Heitman J."/>
            <person name="Davis R.W."/>
            <person name="Fraser C.M."/>
            <person name="Hyman R.W."/>
        </authorList>
    </citation>
    <scope>NUCLEOTIDE SEQUENCE [LARGE SCALE GENOMIC DNA]</scope>
    <source>
        <strain evidence="17">JEC21 / ATCC MYA-565</strain>
    </source>
</reference>
<dbReference type="OMA" id="MVDIMKF"/>
<feature type="compositionally biased region" description="Low complexity" evidence="13">
    <location>
        <begin position="71"/>
        <end position="92"/>
    </location>
</feature>
<organism evidence="16 17">
    <name type="scientific">Cryptococcus deneoformans (strain JEC21 / ATCC MYA-565)</name>
    <name type="common">Cryptococcus neoformans var. neoformans serotype D</name>
    <dbReference type="NCBI Taxonomy" id="214684"/>
    <lineage>
        <taxon>Eukaryota</taxon>
        <taxon>Fungi</taxon>
        <taxon>Dikarya</taxon>
        <taxon>Basidiomycota</taxon>
        <taxon>Agaricomycotina</taxon>
        <taxon>Tremellomycetes</taxon>
        <taxon>Tremellales</taxon>
        <taxon>Cryptococcaceae</taxon>
        <taxon>Cryptococcus</taxon>
        <taxon>Cryptococcus neoformans species complex</taxon>
    </lineage>
</organism>
<dbReference type="Gene3D" id="1.10.510.10">
    <property type="entry name" value="Transferase(Phosphotransferase) domain 1"/>
    <property type="match status" value="1"/>
</dbReference>
<comment type="subcellular location">
    <subcellularLocation>
        <location evidence="1">Cytoplasm</location>
    </subcellularLocation>
</comment>
<dbReference type="VEuPathDB" id="FungiDB:CNF00140"/>
<feature type="compositionally biased region" description="Basic and acidic residues" evidence="13">
    <location>
        <begin position="482"/>
        <end position="492"/>
    </location>
</feature>
<dbReference type="FunFam" id="1.10.510.10:FF:000011">
    <property type="entry name" value="Non-specific serine/threonine protein kinase"/>
    <property type="match status" value="1"/>
</dbReference>
<dbReference type="InParanoid" id="Q5KFY6"/>
<feature type="binding site" evidence="12">
    <location>
        <position position="539"/>
    </location>
    <ligand>
        <name>ATP</name>
        <dbReference type="ChEBI" id="CHEBI:30616"/>
    </ligand>
</feature>
<dbReference type="InterPro" id="IPR033923">
    <property type="entry name" value="PAK_BD"/>
</dbReference>
<dbReference type="GO" id="GO:0035556">
    <property type="term" value="P:intracellular signal transduction"/>
    <property type="evidence" value="ECO:0000318"/>
    <property type="project" value="GO_Central"/>
</dbReference>
<dbReference type="InterPro" id="IPR036936">
    <property type="entry name" value="CRIB_dom_sf"/>
</dbReference>
<evidence type="ECO:0000256" key="11">
    <source>
        <dbReference type="ARBA" id="ARBA00048679"/>
    </source>
</evidence>
<evidence type="ECO:0000256" key="1">
    <source>
        <dbReference type="ARBA" id="ARBA00004496"/>
    </source>
</evidence>
<dbReference type="KEGG" id="cne:CNF00140"/>
<feature type="compositionally biased region" description="Basic and acidic residues" evidence="13">
    <location>
        <begin position="448"/>
        <end position="458"/>
    </location>
</feature>
<dbReference type="GO" id="GO:0043408">
    <property type="term" value="P:regulation of MAPK cascade"/>
    <property type="evidence" value="ECO:0000318"/>
    <property type="project" value="GO_Central"/>
</dbReference>
<comment type="similarity">
    <text evidence="2">Belongs to the protein kinase superfamily. STE Ser/Thr protein kinase family. STE20 subfamily.</text>
</comment>
<dbReference type="SMART" id="SM00220">
    <property type="entry name" value="S_TKc"/>
    <property type="match status" value="1"/>
</dbReference>
<feature type="compositionally biased region" description="Polar residues" evidence="13">
    <location>
        <begin position="459"/>
        <end position="479"/>
    </location>
</feature>
<feature type="compositionally biased region" description="Low complexity" evidence="13">
    <location>
        <begin position="158"/>
        <end position="172"/>
    </location>
</feature>
<keyword evidence="4" id="KW-0963">Cytoplasm</keyword>
<dbReference type="GO" id="GO:0004674">
    <property type="term" value="F:protein serine/threonine kinase activity"/>
    <property type="evidence" value="ECO:0000318"/>
    <property type="project" value="GO_Central"/>
</dbReference>
<feature type="compositionally biased region" description="Polar residues" evidence="13">
    <location>
        <begin position="20"/>
        <end position="36"/>
    </location>
</feature>
<dbReference type="InterPro" id="IPR000095">
    <property type="entry name" value="CRIB_dom"/>
</dbReference>
<feature type="region of interest" description="Disordered" evidence="13">
    <location>
        <begin position="1"/>
        <end position="112"/>
    </location>
</feature>
<feature type="domain" description="Protein kinase" evidence="14">
    <location>
        <begin position="511"/>
        <end position="762"/>
    </location>
</feature>